<evidence type="ECO:0000313" key="3">
    <source>
        <dbReference type="Proteomes" id="UP000007129"/>
    </source>
</evidence>
<feature type="compositionally biased region" description="Basic and acidic residues" evidence="1">
    <location>
        <begin position="264"/>
        <end position="289"/>
    </location>
</feature>
<name>K2RSG1_MACPH</name>
<dbReference type="EMBL" id="AHHD01000293">
    <property type="protein sequence ID" value="EKG15657.1"/>
    <property type="molecule type" value="Genomic_DNA"/>
</dbReference>
<dbReference type="AlphaFoldDB" id="K2RSG1"/>
<dbReference type="InParanoid" id="K2RSG1"/>
<evidence type="ECO:0000313" key="2">
    <source>
        <dbReference type="EMBL" id="EKG15657.1"/>
    </source>
</evidence>
<gene>
    <name evidence="2" type="ORF">MPH_07092</name>
</gene>
<dbReference type="InterPro" id="IPR025187">
    <property type="entry name" value="DUF4112"/>
</dbReference>
<dbReference type="Pfam" id="PF13430">
    <property type="entry name" value="DUF4112"/>
    <property type="match status" value="1"/>
</dbReference>
<dbReference type="HOGENOM" id="CLU_067862_1_0_1"/>
<protein>
    <recommendedName>
        <fullName evidence="4">Ph domain-containing protein</fullName>
    </recommendedName>
</protein>
<reference evidence="2 3" key="1">
    <citation type="journal article" date="2012" name="BMC Genomics">
        <title>Tools to kill: Genome of one of the most destructive plant pathogenic fungi Macrophomina phaseolina.</title>
        <authorList>
            <person name="Islam M.S."/>
            <person name="Haque M.S."/>
            <person name="Islam M.M."/>
            <person name="Emdad E.M."/>
            <person name="Halim A."/>
            <person name="Hossen Q.M.M."/>
            <person name="Hossain M.Z."/>
            <person name="Ahmed B."/>
            <person name="Rahim S."/>
            <person name="Rahman M.S."/>
            <person name="Alam M.M."/>
            <person name="Hou S."/>
            <person name="Wan X."/>
            <person name="Saito J.A."/>
            <person name="Alam M."/>
        </authorList>
    </citation>
    <scope>NUCLEOTIDE SEQUENCE [LARGE SCALE GENOMIC DNA]</scope>
    <source>
        <strain evidence="2 3">MS6</strain>
    </source>
</reference>
<dbReference type="eggNOG" id="ENOG502S45T">
    <property type="taxonomic scope" value="Eukaryota"/>
</dbReference>
<comment type="caution">
    <text evidence="2">The sequence shown here is derived from an EMBL/GenBank/DDBJ whole genome shotgun (WGS) entry which is preliminary data.</text>
</comment>
<dbReference type="STRING" id="1126212.K2RSG1"/>
<sequence>MAAVVGKYAAKKMLGKQMDKYRDKDVVPYDPYYEMVPKDPRKPNGKMKKVKKQIPDYIPEHDAIVLAKARQRAYWLDCALFSLFGQRFGWGSVIGLVPAAGDATDSALALMLYWRMTRVECKLGFTTHLHMLLNIAFDFLIGFIPLLGDIMDAMYKANSKNVRLLEQRLDQIYKPKEDRETKKRHRRSMLDAYTPPGAVLEEFSDQEGDLAHLAQYDEEGRPITGDGVHERYEPRHPEPARQGHEKRGGYPPDRQPSRGWFGGSRRERQPDLERGEKREYRQDSRRDRR</sequence>
<proteinExistence type="predicted"/>
<dbReference type="PANTHER" id="PTHR35519">
    <property type="entry name" value="MEMBRANE PROTEINS"/>
    <property type="match status" value="1"/>
</dbReference>
<organism evidence="2 3">
    <name type="scientific">Macrophomina phaseolina (strain MS6)</name>
    <name type="common">Charcoal rot fungus</name>
    <dbReference type="NCBI Taxonomy" id="1126212"/>
    <lineage>
        <taxon>Eukaryota</taxon>
        <taxon>Fungi</taxon>
        <taxon>Dikarya</taxon>
        <taxon>Ascomycota</taxon>
        <taxon>Pezizomycotina</taxon>
        <taxon>Dothideomycetes</taxon>
        <taxon>Dothideomycetes incertae sedis</taxon>
        <taxon>Botryosphaeriales</taxon>
        <taxon>Botryosphaeriaceae</taxon>
        <taxon>Macrophomina</taxon>
    </lineage>
</organism>
<accession>K2RSG1</accession>
<dbReference type="FunCoup" id="K2RSG1">
    <property type="interactions" value="31"/>
</dbReference>
<feature type="compositionally biased region" description="Basic and acidic residues" evidence="1">
    <location>
        <begin position="227"/>
        <end position="248"/>
    </location>
</feature>
<feature type="region of interest" description="Disordered" evidence="1">
    <location>
        <begin position="216"/>
        <end position="289"/>
    </location>
</feature>
<evidence type="ECO:0000256" key="1">
    <source>
        <dbReference type="SAM" id="MobiDB-lite"/>
    </source>
</evidence>
<dbReference type="VEuPathDB" id="FungiDB:MPH_07092"/>
<evidence type="ECO:0008006" key="4">
    <source>
        <dbReference type="Google" id="ProtNLM"/>
    </source>
</evidence>
<dbReference type="OrthoDB" id="2103474at2759"/>
<dbReference type="Proteomes" id="UP000007129">
    <property type="component" value="Unassembled WGS sequence"/>
</dbReference>
<dbReference type="PANTHER" id="PTHR35519:SF2">
    <property type="entry name" value="PH DOMAIN PROTEIN"/>
    <property type="match status" value="1"/>
</dbReference>